<dbReference type="Gene3D" id="3.40.50.20">
    <property type="match status" value="1"/>
</dbReference>
<keyword evidence="6" id="KW-1185">Reference proteome</keyword>
<reference evidence="5 6" key="1">
    <citation type="submission" date="2018-10" db="EMBL/GenBank/DDBJ databases">
        <title>Draft genome of Mycobacterium hodleri strain B.</title>
        <authorList>
            <person name="Amande T.J."/>
            <person name="Mcgenity T.J."/>
        </authorList>
    </citation>
    <scope>NUCLEOTIDE SEQUENCE [LARGE SCALE GENOMIC DNA]</scope>
    <source>
        <strain evidence="5 6">B</strain>
    </source>
</reference>
<dbReference type="Pfam" id="PF00289">
    <property type="entry name" value="Biotin_carb_N"/>
    <property type="match status" value="1"/>
</dbReference>
<evidence type="ECO:0000313" key="6">
    <source>
        <dbReference type="Proteomes" id="UP000315759"/>
    </source>
</evidence>
<evidence type="ECO:0000256" key="2">
    <source>
        <dbReference type="ARBA" id="ARBA00022741"/>
    </source>
</evidence>
<keyword evidence="3" id="KW-0067">ATP-binding</keyword>
<dbReference type="GO" id="GO:0006094">
    <property type="term" value="P:gluconeogenesis"/>
    <property type="evidence" value="ECO:0007669"/>
    <property type="project" value="TreeGrafter"/>
</dbReference>
<dbReference type="EMBL" id="VIFX01000189">
    <property type="protein sequence ID" value="TQR76232.1"/>
    <property type="molecule type" value="Genomic_DNA"/>
</dbReference>
<evidence type="ECO:0000313" key="5">
    <source>
        <dbReference type="EMBL" id="TQR76232.1"/>
    </source>
</evidence>
<dbReference type="PROSITE" id="PS50979">
    <property type="entry name" value="BC"/>
    <property type="match status" value="1"/>
</dbReference>
<keyword evidence="2" id="KW-0547">Nucleotide-binding</keyword>
<feature type="non-terminal residue" evidence="5">
    <location>
        <position position="100"/>
    </location>
</feature>
<dbReference type="InterPro" id="IPR016185">
    <property type="entry name" value="PreATP-grasp_dom_sf"/>
</dbReference>
<proteinExistence type="predicted"/>
<protein>
    <recommendedName>
        <fullName evidence="4">Biotin carboxylation domain-containing protein</fullName>
    </recommendedName>
</protein>
<dbReference type="InterPro" id="IPR005481">
    <property type="entry name" value="BC-like_N"/>
</dbReference>
<comment type="caution">
    <text evidence="5">The sequence shown here is derived from an EMBL/GenBank/DDBJ whole genome shotgun (WGS) entry which is preliminary data.</text>
</comment>
<accession>A0A544VQ60</accession>
<evidence type="ECO:0000259" key="4">
    <source>
        <dbReference type="PROSITE" id="PS50979"/>
    </source>
</evidence>
<keyword evidence="1" id="KW-0436">Ligase</keyword>
<dbReference type="GO" id="GO:0005524">
    <property type="term" value="F:ATP binding"/>
    <property type="evidence" value="ECO:0007669"/>
    <property type="project" value="UniProtKB-KW"/>
</dbReference>
<dbReference type="InterPro" id="IPR055268">
    <property type="entry name" value="PCB-like"/>
</dbReference>
<dbReference type="GO" id="GO:0004736">
    <property type="term" value="F:pyruvate carboxylase activity"/>
    <property type="evidence" value="ECO:0007669"/>
    <property type="project" value="TreeGrafter"/>
</dbReference>
<dbReference type="AlphaFoldDB" id="A0A544VQ60"/>
<organism evidence="5 6">
    <name type="scientific">Mycolicibacterium hodleri</name>
    <dbReference type="NCBI Taxonomy" id="49897"/>
    <lineage>
        <taxon>Bacteria</taxon>
        <taxon>Bacillati</taxon>
        <taxon>Actinomycetota</taxon>
        <taxon>Actinomycetes</taxon>
        <taxon>Mycobacteriales</taxon>
        <taxon>Mycobacteriaceae</taxon>
        <taxon>Mycolicibacterium</taxon>
    </lineage>
</organism>
<evidence type="ECO:0000256" key="1">
    <source>
        <dbReference type="ARBA" id="ARBA00022598"/>
    </source>
</evidence>
<dbReference type="Proteomes" id="UP000315759">
    <property type="component" value="Unassembled WGS sequence"/>
</dbReference>
<feature type="domain" description="Biotin carboxylation" evidence="4">
    <location>
        <begin position="1"/>
        <end position="100"/>
    </location>
</feature>
<dbReference type="PANTHER" id="PTHR43778:SF2">
    <property type="entry name" value="PYRUVATE CARBOXYLASE, MITOCHONDRIAL"/>
    <property type="match status" value="1"/>
</dbReference>
<dbReference type="InterPro" id="IPR011764">
    <property type="entry name" value="Biotin_carboxylation_dom"/>
</dbReference>
<gene>
    <name evidence="5" type="ORF">D8S82_33750</name>
</gene>
<evidence type="ECO:0000256" key="3">
    <source>
        <dbReference type="ARBA" id="ARBA00022840"/>
    </source>
</evidence>
<dbReference type="RefSeq" id="WP_142556198.1">
    <property type="nucleotide sequence ID" value="NZ_VIFX01000189.1"/>
</dbReference>
<dbReference type="GO" id="GO:0005737">
    <property type="term" value="C:cytoplasm"/>
    <property type="evidence" value="ECO:0007669"/>
    <property type="project" value="TreeGrafter"/>
</dbReference>
<dbReference type="SUPFAM" id="SSF52440">
    <property type="entry name" value="PreATP-grasp domain"/>
    <property type="match status" value="1"/>
</dbReference>
<dbReference type="PANTHER" id="PTHR43778">
    <property type="entry name" value="PYRUVATE CARBOXYLASE"/>
    <property type="match status" value="1"/>
</dbReference>
<sequence length="100" mass="10967">MISKLLVANRGEIAIRAFRAAYEMNIETVAVYAYEDRNSPHRLKADESYQIGEPGHPVRSYLAIEEIIRVARHAGADAVYPGYGFLSENPELAAACAEAG</sequence>
<name>A0A544VQ60_9MYCO</name>